<evidence type="ECO:0000256" key="12">
    <source>
        <dbReference type="ARBA" id="ARBA00034111"/>
    </source>
</evidence>
<dbReference type="Pfam" id="PF10233">
    <property type="entry name" value="Cg6151-P"/>
    <property type="match status" value="1"/>
</dbReference>
<evidence type="ECO:0000256" key="2">
    <source>
        <dbReference type="ARBA" id="ARBA00010023"/>
    </source>
</evidence>
<evidence type="ECO:0000256" key="13">
    <source>
        <dbReference type="ARBA" id="ARBA00046506"/>
    </source>
</evidence>
<accession>A0A1V9X6K4</accession>
<keyword evidence="4" id="KW-0109">Calcium transport</keyword>
<dbReference type="AlphaFoldDB" id="A0A1V9X6K4"/>
<comment type="subunit">
    <text evidence="13">Homomultimer. Associates with the dally/ magu complex.</text>
</comment>
<feature type="transmembrane region" description="Helical" evidence="14">
    <location>
        <begin position="37"/>
        <end position="58"/>
    </location>
</feature>
<dbReference type="GO" id="GO:0016192">
    <property type="term" value="P:vesicle-mediated transport"/>
    <property type="evidence" value="ECO:0007669"/>
    <property type="project" value="TreeGrafter"/>
</dbReference>
<reference evidence="15 16" key="1">
    <citation type="journal article" date="2017" name="Gigascience">
        <title>Draft genome of the honey bee ectoparasitic mite, Tropilaelaps mercedesae, is shaped by the parasitic life history.</title>
        <authorList>
            <person name="Dong X."/>
            <person name="Armstrong S.D."/>
            <person name="Xia D."/>
            <person name="Makepeace B.L."/>
            <person name="Darby A.C."/>
            <person name="Kadowaki T."/>
        </authorList>
    </citation>
    <scope>NUCLEOTIDE SEQUENCE [LARGE SCALE GENOMIC DNA]</scope>
    <source>
        <strain evidence="15">Wuxi-XJTLU</strain>
    </source>
</reference>
<feature type="transmembrane region" description="Helical" evidence="14">
    <location>
        <begin position="70"/>
        <end position="94"/>
    </location>
</feature>
<gene>
    <name evidence="15" type="ORF">BIW11_12458</name>
</gene>
<dbReference type="OrthoDB" id="9934994at2759"/>
<evidence type="ECO:0000256" key="8">
    <source>
        <dbReference type="ARBA" id="ARBA00023136"/>
    </source>
</evidence>
<keyword evidence="8 14" id="KW-0472">Membrane</keyword>
<keyword evidence="9" id="KW-0966">Cell projection</keyword>
<dbReference type="Proteomes" id="UP000192247">
    <property type="component" value="Unassembled WGS sequence"/>
</dbReference>
<keyword evidence="4" id="KW-0106">Calcium</keyword>
<dbReference type="GO" id="GO:0030672">
    <property type="term" value="C:synaptic vesicle membrane"/>
    <property type="evidence" value="ECO:0007669"/>
    <property type="project" value="UniProtKB-SubCell"/>
</dbReference>
<evidence type="ECO:0000256" key="7">
    <source>
        <dbReference type="ARBA" id="ARBA00022989"/>
    </source>
</evidence>
<keyword evidence="4" id="KW-0406">Ion transport</keyword>
<dbReference type="InterPro" id="IPR019365">
    <property type="entry name" value="TVP18/Ca-channel_flower"/>
</dbReference>
<evidence type="ECO:0000256" key="9">
    <source>
        <dbReference type="ARBA" id="ARBA00023273"/>
    </source>
</evidence>
<dbReference type="EMBL" id="MNPL01022060">
    <property type="protein sequence ID" value="OQR69124.1"/>
    <property type="molecule type" value="Genomic_DNA"/>
</dbReference>
<evidence type="ECO:0000313" key="16">
    <source>
        <dbReference type="Proteomes" id="UP000192247"/>
    </source>
</evidence>
<dbReference type="SMART" id="SM01077">
    <property type="entry name" value="Cg6151-P"/>
    <property type="match status" value="1"/>
</dbReference>
<evidence type="ECO:0000256" key="4">
    <source>
        <dbReference type="ARBA" id="ARBA00022568"/>
    </source>
</evidence>
<keyword evidence="4" id="KW-0813">Transport</keyword>
<organism evidence="15 16">
    <name type="scientific">Tropilaelaps mercedesae</name>
    <dbReference type="NCBI Taxonomy" id="418985"/>
    <lineage>
        <taxon>Eukaryota</taxon>
        <taxon>Metazoa</taxon>
        <taxon>Ecdysozoa</taxon>
        <taxon>Arthropoda</taxon>
        <taxon>Chelicerata</taxon>
        <taxon>Arachnida</taxon>
        <taxon>Acari</taxon>
        <taxon>Parasitiformes</taxon>
        <taxon>Mesostigmata</taxon>
        <taxon>Gamasina</taxon>
        <taxon>Dermanyssoidea</taxon>
        <taxon>Laelapidae</taxon>
        <taxon>Tropilaelaps</taxon>
    </lineage>
</organism>
<keyword evidence="7 14" id="KW-1133">Transmembrane helix</keyword>
<evidence type="ECO:0000256" key="5">
    <source>
        <dbReference type="ARBA" id="ARBA00022673"/>
    </source>
</evidence>
<keyword evidence="10" id="KW-0407">Ion channel</keyword>
<comment type="subcellular location">
    <subcellularLocation>
        <location evidence="1">Cytoplasmic vesicle</location>
        <location evidence="1">Secretory vesicle</location>
        <location evidence="1">Synaptic vesicle membrane</location>
        <topology evidence="1">Multi-pass membrane protein</topology>
    </subcellularLocation>
    <subcellularLocation>
        <location evidence="12">Presynaptic cell membrane</location>
    </subcellularLocation>
</comment>
<evidence type="ECO:0000313" key="15">
    <source>
        <dbReference type="EMBL" id="OQR69124.1"/>
    </source>
</evidence>
<evidence type="ECO:0000256" key="1">
    <source>
        <dbReference type="ARBA" id="ARBA00004644"/>
    </source>
</evidence>
<dbReference type="GO" id="GO:0005262">
    <property type="term" value="F:calcium channel activity"/>
    <property type="evidence" value="ECO:0007669"/>
    <property type="project" value="UniProtKB-KW"/>
</dbReference>
<evidence type="ECO:0000256" key="11">
    <source>
        <dbReference type="ARBA" id="ARBA00023329"/>
    </source>
</evidence>
<evidence type="ECO:0000256" key="10">
    <source>
        <dbReference type="ARBA" id="ARBA00023303"/>
    </source>
</evidence>
<dbReference type="PANTHER" id="PTHR13314">
    <property type="entry name" value="CALCIUM CHANNEL FLOWER HOMOLOG"/>
    <property type="match status" value="1"/>
</dbReference>
<evidence type="ECO:0000256" key="3">
    <source>
        <dbReference type="ARBA" id="ARBA00016120"/>
    </source>
</evidence>
<evidence type="ECO:0000256" key="6">
    <source>
        <dbReference type="ARBA" id="ARBA00022692"/>
    </source>
</evidence>
<dbReference type="FunCoup" id="A0A1V9X6K4">
    <property type="interactions" value="621"/>
</dbReference>
<keyword evidence="16" id="KW-1185">Reference proteome</keyword>
<evidence type="ECO:0000256" key="14">
    <source>
        <dbReference type="SAM" id="Phobius"/>
    </source>
</evidence>
<comment type="similarity">
    <text evidence="2">Belongs to the calcium channel flower family.</text>
</comment>
<protein>
    <recommendedName>
        <fullName evidence="3">Calcium channel flower</fullName>
    </recommendedName>
</protein>
<feature type="transmembrane region" description="Helical" evidence="14">
    <location>
        <begin position="130"/>
        <end position="149"/>
    </location>
</feature>
<keyword evidence="11" id="KW-0968">Cytoplasmic vesicle</keyword>
<proteinExistence type="inferred from homology"/>
<name>A0A1V9X6K4_9ACAR</name>
<dbReference type="GO" id="GO:0042734">
    <property type="term" value="C:presynaptic membrane"/>
    <property type="evidence" value="ECO:0007669"/>
    <property type="project" value="UniProtKB-SubCell"/>
</dbReference>
<dbReference type="InParanoid" id="A0A1V9X6K4"/>
<feature type="transmembrane region" description="Helical" evidence="14">
    <location>
        <begin position="106"/>
        <end position="124"/>
    </location>
</feature>
<comment type="caution">
    <text evidence="15">The sequence shown here is derived from an EMBL/GenBank/DDBJ whole genome shotgun (WGS) entry which is preliminary data.</text>
</comment>
<dbReference type="PANTHER" id="PTHR13314:SF2">
    <property type="entry name" value="CALCIUM CHANNEL FLOWER HOMOLOG"/>
    <property type="match status" value="1"/>
</dbReference>
<keyword evidence="5" id="KW-0107">Calcium channel</keyword>
<sequence length="179" mass="18957">MNSGGFMKNLPREALPNAQEVNAADSVPWYLRYGARVLGTIGGLLSIILGAVAVPWGALTLSPRSFAGGLIEVLIGIFVTLIEAPFLCSFLSFAQRPGELLEKNQSPFFKGVLYIVLGLIPMLIEVSLATVFGTGLVLMAGVVHAVIGFGRKAPREQMQAAATVQSPAGMEQGIRAPVY</sequence>
<keyword evidence="6 14" id="KW-0812">Transmembrane</keyword>